<feature type="chain" id="PRO_5006631407" evidence="4">
    <location>
        <begin position="25"/>
        <end position="307"/>
    </location>
</feature>
<dbReference type="HOGENOM" id="CLU_037628_3_7_0"/>
<name>A0A0S6VQP9_9BACT</name>
<evidence type="ECO:0000256" key="3">
    <source>
        <dbReference type="ARBA" id="ARBA00022729"/>
    </source>
</evidence>
<evidence type="ECO:0000259" key="5">
    <source>
        <dbReference type="Pfam" id="PF13407"/>
    </source>
</evidence>
<gene>
    <name evidence="6" type="ORF">U14_00646</name>
</gene>
<dbReference type="STRING" id="1499966.U14_00646"/>
<organism evidence="6">
    <name type="scientific">Candidatus Moduliflexus flocculans</name>
    <dbReference type="NCBI Taxonomy" id="1499966"/>
    <lineage>
        <taxon>Bacteria</taxon>
        <taxon>Candidatus Moduliflexota</taxon>
        <taxon>Candidatus Moduliflexia</taxon>
        <taxon>Candidatus Moduliflexales</taxon>
        <taxon>Candidatus Moduliflexaceae</taxon>
    </lineage>
</organism>
<dbReference type="Proteomes" id="UP000030700">
    <property type="component" value="Unassembled WGS sequence"/>
</dbReference>
<dbReference type="GO" id="GO:0030313">
    <property type="term" value="C:cell envelope"/>
    <property type="evidence" value="ECO:0007669"/>
    <property type="project" value="UniProtKB-SubCell"/>
</dbReference>
<feature type="domain" description="Periplasmic binding protein" evidence="5">
    <location>
        <begin position="27"/>
        <end position="282"/>
    </location>
</feature>
<dbReference type="GO" id="GO:0030246">
    <property type="term" value="F:carbohydrate binding"/>
    <property type="evidence" value="ECO:0007669"/>
    <property type="project" value="UniProtKB-ARBA"/>
</dbReference>
<dbReference type="PANTHER" id="PTHR46847:SF1">
    <property type="entry name" value="D-ALLOSE-BINDING PERIPLASMIC PROTEIN-RELATED"/>
    <property type="match status" value="1"/>
</dbReference>
<dbReference type="SUPFAM" id="SSF53822">
    <property type="entry name" value="Periplasmic binding protein-like I"/>
    <property type="match status" value="1"/>
</dbReference>
<keyword evidence="3 4" id="KW-0732">Signal</keyword>
<accession>A0A0S6VQP9</accession>
<evidence type="ECO:0000256" key="2">
    <source>
        <dbReference type="ARBA" id="ARBA00007639"/>
    </source>
</evidence>
<comment type="subcellular location">
    <subcellularLocation>
        <location evidence="1">Cell envelope</location>
    </subcellularLocation>
</comment>
<proteinExistence type="inferred from homology"/>
<dbReference type="CDD" id="cd06322">
    <property type="entry name" value="PBP1_ABC_sugar_binding-like"/>
    <property type="match status" value="1"/>
</dbReference>
<sequence length="307" mass="32432">MKKFMGLTLALTAAFSLAAGMASAKSIGISVLTLQNPFFKVIVDNVTSEAAKSGYDVLAVSAEFDPGAQNNQVNDFIVKKVDAIILTPADSKAVAPAIKKATEAGIPVFTADIACMADDCGVVSHIATDNYAGGRQAGKAMHEALGGKGKVAIIDHPEVESVILRTKGFQDELKELNSGIEIVGSWPGKGSKDVSFSVAQEILQAHGDLNGFFCINDPSALGALAALEIAKKTDVKIVGFDGMPEGKQAIKDGKIFADPIQYPDKIGQITVQTIMQYFAGEKVEPQILIPTGLYYKADADKDPELQK</sequence>
<dbReference type="InterPro" id="IPR025997">
    <property type="entry name" value="SBP_2_dom"/>
</dbReference>
<evidence type="ECO:0000313" key="7">
    <source>
        <dbReference type="Proteomes" id="UP000030700"/>
    </source>
</evidence>
<protein>
    <submittedName>
        <fullName evidence="6">Monosaccharide-transporting ATPase</fullName>
    </submittedName>
</protein>
<dbReference type="Gene3D" id="3.40.50.2300">
    <property type="match status" value="2"/>
</dbReference>
<dbReference type="EMBL" id="DF820455">
    <property type="protein sequence ID" value="GAK49424.1"/>
    <property type="molecule type" value="Genomic_DNA"/>
</dbReference>
<dbReference type="PANTHER" id="PTHR46847">
    <property type="entry name" value="D-ALLOSE-BINDING PERIPLASMIC PROTEIN-RELATED"/>
    <property type="match status" value="1"/>
</dbReference>
<dbReference type="AlphaFoldDB" id="A0A0S6VQP9"/>
<feature type="signal peptide" evidence="4">
    <location>
        <begin position="1"/>
        <end position="24"/>
    </location>
</feature>
<comment type="similarity">
    <text evidence="2">Belongs to the bacterial solute-binding protein 2 family.</text>
</comment>
<dbReference type="Pfam" id="PF13407">
    <property type="entry name" value="Peripla_BP_4"/>
    <property type="match status" value="1"/>
</dbReference>
<evidence type="ECO:0000313" key="6">
    <source>
        <dbReference type="EMBL" id="GAK49424.1"/>
    </source>
</evidence>
<keyword evidence="7" id="KW-1185">Reference proteome</keyword>
<reference evidence="6" key="1">
    <citation type="journal article" date="2015" name="PeerJ">
        <title>First genomic representation of candidate bacterial phylum KSB3 points to enhanced environmental sensing as a trigger of wastewater bulking.</title>
        <authorList>
            <person name="Sekiguchi Y."/>
            <person name="Ohashi A."/>
            <person name="Parks D.H."/>
            <person name="Yamauchi T."/>
            <person name="Tyson G.W."/>
            <person name="Hugenholtz P."/>
        </authorList>
    </citation>
    <scope>NUCLEOTIDE SEQUENCE [LARGE SCALE GENOMIC DNA]</scope>
</reference>
<dbReference type="InterPro" id="IPR028082">
    <property type="entry name" value="Peripla_BP_I"/>
</dbReference>
<evidence type="ECO:0000256" key="4">
    <source>
        <dbReference type="SAM" id="SignalP"/>
    </source>
</evidence>
<evidence type="ECO:0000256" key="1">
    <source>
        <dbReference type="ARBA" id="ARBA00004196"/>
    </source>
</evidence>